<dbReference type="RefSeq" id="WP_231727260.1">
    <property type="nucleotide sequence ID" value="NZ_JBHSCR010000001.1"/>
</dbReference>
<comment type="caution">
    <text evidence="2">The sequence shown here is derived from an EMBL/GenBank/DDBJ whole genome shotgun (WGS) entry which is preliminary data.</text>
</comment>
<evidence type="ECO:0000313" key="2">
    <source>
        <dbReference type="EMBL" id="MFC4346757.1"/>
    </source>
</evidence>
<feature type="signal peptide" evidence="1">
    <location>
        <begin position="1"/>
        <end position="28"/>
    </location>
</feature>
<gene>
    <name evidence="2" type="ORF">ACFO5Q_02720</name>
</gene>
<dbReference type="SUPFAM" id="SSF53850">
    <property type="entry name" value="Periplasmic binding protein-like II"/>
    <property type="match status" value="1"/>
</dbReference>
<evidence type="ECO:0000256" key="1">
    <source>
        <dbReference type="SAM" id="SignalP"/>
    </source>
</evidence>
<evidence type="ECO:0000313" key="3">
    <source>
        <dbReference type="Proteomes" id="UP001595776"/>
    </source>
</evidence>
<name>A0ABV8U6D4_9PROT</name>
<dbReference type="EMBL" id="JBHSCR010000001">
    <property type="protein sequence ID" value="MFC4346757.1"/>
    <property type="molecule type" value="Genomic_DNA"/>
</dbReference>
<keyword evidence="1" id="KW-0732">Signal</keyword>
<sequence>MAALCRNLILVLLAWAFCMPLASGAAQADTSCLRMGVIFRAETVLQVKQAAQRIFDKAGLCLELVEMPVRRAEQMVLHGGLDGEILRTALWVEQHKEDVIAVPTPFFEDHMMAISLEARQLQIQEMNDLRPYKVVIAGGHRWAEAKLAALGIEPVKTSSASRYLELLHIGRVDVGLMEESLVALISNKQGIALQRLERLPYYTVLRRDHEALVPRLDAALRWARGTSQSDARDQTSQ</sequence>
<reference evidence="3" key="1">
    <citation type="journal article" date="2019" name="Int. J. Syst. Evol. Microbiol.">
        <title>The Global Catalogue of Microorganisms (GCM) 10K type strain sequencing project: providing services to taxonomists for standard genome sequencing and annotation.</title>
        <authorList>
            <consortium name="The Broad Institute Genomics Platform"/>
            <consortium name="The Broad Institute Genome Sequencing Center for Infectious Disease"/>
            <person name="Wu L."/>
            <person name="Ma J."/>
        </authorList>
    </citation>
    <scope>NUCLEOTIDE SEQUENCE [LARGE SCALE GENOMIC DNA]</scope>
    <source>
        <strain evidence="3">CGMCC 1.15304</strain>
    </source>
</reference>
<feature type="chain" id="PRO_5047185325" evidence="1">
    <location>
        <begin position="29"/>
        <end position="237"/>
    </location>
</feature>
<dbReference type="Gene3D" id="3.40.190.10">
    <property type="entry name" value="Periplasmic binding protein-like II"/>
    <property type="match status" value="2"/>
</dbReference>
<dbReference type="Proteomes" id="UP001595776">
    <property type="component" value="Unassembled WGS sequence"/>
</dbReference>
<protein>
    <submittedName>
        <fullName evidence="2">Substrate-binding periplasmic protein</fullName>
    </submittedName>
</protein>
<accession>A0ABV8U6D4</accession>
<proteinExistence type="predicted"/>
<organism evidence="2 3">
    <name type="scientific">Kordiimonas lipolytica</name>
    <dbReference type="NCBI Taxonomy" id="1662421"/>
    <lineage>
        <taxon>Bacteria</taxon>
        <taxon>Pseudomonadati</taxon>
        <taxon>Pseudomonadota</taxon>
        <taxon>Alphaproteobacteria</taxon>
        <taxon>Kordiimonadales</taxon>
        <taxon>Kordiimonadaceae</taxon>
        <taxon>Kordiimonas</taxon>
    </lineage>
</organism>
<keyword evidence="3" id="KW-1185">Reference proteome</keyword>